<gene>
    <name evidence="11" type="primary">prsA</name>
    <name evidence="15" type="ORF">HXA33_10665</name>
</gene>
<evidence type="ECO:0000256" key="4">
    <source>
        <dbReference type="ARBA" id="ARBA00022475"/>
    </source>
</evidence>
<evidence type="ECO:0000256" key="6">
    <source>
        <dbReference type="ARBA" id="ARBA00023110"/>
    </source>
</evidence>
<dbReference type="RefSeq" id="WP_257821475.1">
    <property type="nucleotide sequence ID" value="NZ_JABXYM010000001.1"/>
</dbReference>
<evidence type="ECO:0000256" key="8">
    <source>
        <dbReference type="ARBA" id="ARBA00023139"/>
    </source>
</evidence>
<feature type="signal peptide" evidence="13">
    <location>
        <begin position="1"/>
        <end position="20"/>
    </location>
</feature>
<reference evidence="15" key="1">
    <citation type="submission" date="2020-06" db="EMBL/GenBank/DDBJ databases">
        <title>Insight into the genomes of haloalkaliphilic bacilli from Kenyan soda lakes.</title>
        <authorList>
            <person name="Mwirichia R."/>
            <person name="Villamizar G.C."/>
            <person name="Poehlein A."/>
            <person name="Mugweru J."/>
            <person name="Kipnyargis A."/>
            <person name="Kiplimo D."/>
            <person name="Orwa P."/>
            <person name="Daniel R."/>
        </authorList>
    </citation>
    <scope>NUCLEOTIDE SEQUENCE</scope>
    <source>
        <strain evidence="15">B1096_S55</strain>
    </source>
</reference>
<dbReference type="PROSITE" id="PS01096">
    <property type="entry name" value="PPIC_PPIASE_1"/>
    <property type="match status" value="1"/>
</dbReference>
<dbReference type="EMBL" id="JABXYM010000001">
    <property type="protein sequence ID" value="MCR6097020.1"/>
    <property type="molecule type" value="Genomic_DNA"/>
</dbReference>
<dbReference type="Gene3D" id="3.10.50.40">
    <property type="match status" value="1"/>
</dbReference>
<dbReference type="PROSITE" id="PS50198">
    <property type="entry name" value="PPIC_PPIASE_2"/>
    <property type="match status" value="1"/>
</dbReference>
<evidence type="ECO:0000313" key="16">
    <source>
        <dbReference type="Proteomes" id="UP001057753"/>
    </source>
</evidence>
<comment type="subcellular location">
    <subcellularLocation>
        <location evidence="2 11">Cell membrane</location>
        <topology evidence="2 11">Lipid-anchor</topology>
    </subcellularLocation>
</comment>
<dbReference type="PANTHER" id="PTHR47245:SF1">
    <property type="entry name" value="FOLDASE PROTEIN PRSA"/>
    <property type="match status" value="1"/>
</dbReference>
<keyword evidence="16" id="KW-1185">Reference proteome</keyword>
<evidence type="ECO:0000256" key="13">
    <source>
        <dbReference type="SAM" id="SignalP"/>
    </source>
</evidence>
<dbReference type="InterPro" id="IPR023058">
    <property type="entry name" value="PPIase_PpiC_CS"/>
</dbReference>
<keyword evidence="9 11" id="KW-0413">Isomerase</keyword>
<feature type="domain" description="PpiC" evidence="14">
    <location>
        <begin position="148"/>
        <end position="238"/>
    </location>
</feature>
<evidence type="ECO:0000259" key="14">
    <source>
        <dbReference type="PROSITE" id="PS50198"/>
    </source>
</evidence>
<feature type="chain" id="PRO_5040117542" description="Foldase protein PrsA" evidence="13">
    <location>
        <begin position="21"/>
        <end position="294"/>
    </location>
</feature>
<dbReference type="InterPro" id="IPR050245">
    <property type="entry name" value="PrsA_foldase"/>
</dbReference>
<dbReference type="Pfam" id="PF13616">
    <property type="entry name" value="Rotamase_3"/>
    <property type="match status" value="1"/>
</dbReference>
<keyword evidence="10 11" id="KW-0449">Lipoprotein</keyword>
<evidence type="ECO:0000256" key="10">
    <source>
        <dbReference type="ARBA" id="ARBA00023288"/>
    </source>
</evidence>
<comment type="similarity">
    <text evidence="3 11">Belongs to the PrsA family.</text>
</comment>
<keyword evidence="7 11" id="KW-0472">Membrane</keyword>
<dbReference type="InterPro" id="IPR000297">
    <property type="entry name" value="PPIase_PpiC"/>
</dbReference>
<evidence type="ECO:0000256" key="11">
    <source>
        <dbReference type="HAMAP-Rule" id="MF_01145"/>
    </source>
</evidence>
<dbReference type="SUPFAM" id="SSF109998">
    <property type="entry name" value="Triger factor/SurA peptide-binding domain-like"/>
    <property type="match status" value="1"/>
</dbReference>
<comment type="catalytic activity">
    <reaction evidence="1 11">
        <text>[protein]-peptidylproline (omega=180) = [protein]-peptidylproline (omega=0)</text>
        <dbReference type="Rhea" id="RHEA:16237"/>
        <dbReference type="Rhea" id="RHEA-COMP:10747"/>
        <dbReference type="Rhea" id="RHEA-COMP:10748"/>
        <dbReference type="ChEBI" id="CHEBI:83833"/>
        <dbReference type="ChEBI" id="CHEBI:83834"/>
        <dbReference type="EC" id="5.2.1.8"/>
    </reaction>
</comment>
<accession>A0A9Q4FXW3</accession>
<dbReference type="GO" id="GO:0006457">
    <property type="term" value="P:protein folding"/>
    <property type="evidence" value="ECO:0007669"/>
    <property type="project" value="UniProtKB-UniRule"/>
</dbReference>
<evidence type="ECO:0000256" key="1">
    <source>
        <dbReference type="ARBA" id="ARBA00000971"/>
    </source>
</evidence>
<comment type="caution">
    <text evidence="15">The sequence shown here is derived from an EMBL/GenBank/DDBJ whole genome shotgun (WGS) entry which is preliminary data.</text>
</comment>
<evidence type="ECO:0000256" key="9">
    <source>
        <dbReference type="ARBA" id="ARBA00023235"/>
    </source>
</evidence>
<keyword evidence="4 11" id="KW-1003">Cell membrane</keyword>
<keyword evidence="8 11" id="KW-0564">Palmitate</keyword>
<keyword evidence="5 11" id="KW-0732">Signal</keyword>
<feature type="region of interest" description="Disordered" evidence="12">
    <location>
        <begin position="183"/>
        <end position="204"/>
    </location>
</feature>
<protein>
    <recommendedName>
        <fullName evidence="11">Foldase protein PrsA</fullName>
        <ecNumber evidence="11">5.2.1.8</ecNumber>
    </recommendedName>
</protein>
<dbReference type="PANTHER" id="PTHR47245">
    <property type="entry name" value="PEPTIDYLPROLYL ISOMERASE"/>
    <property type="match status" value="1"/>
</dbReference>
<dbReference type="EC" id="5.2.1.8" evidence="11"/>
<evidence type="ECO:0000256" key="7">
    <source>
        <dbReference type="ARBA" id="ARBA00023136"/>
    </source>
</evidence>
<proteinExistence type="inferred from homology"/>
<keyword evidence="6 11" id="KW-0697">Rotamase</keyword>
<dbReference type="InterPro" id="IPR027304">
    <property type="entry name" value="Trigger_fact/SurA_dom_sf"/>
</dbReference>
<dbReference type="Proteomes" id="UP001057753">
    <property type="component" value="Unassembled WGS sequence"/>
</dbReference>
<dbReference type="HAMAP" id="MF_01145">
    <property type="entry name" value="Foldase_PrsA"/>
    <property type="match status" value="1"/>
</dbReference>
<name>A0A9Q4FXW3_SALAG</name>
<dbReference type="InterPro" id="IPR046357">
    <property type="entry name" value="PPIase_dom_sf"/>
</dbReference>
<dbReference type="GO" id="GO:0003755">
    <property type="term" value="F:peptidyl-prolyl cis-trans isomerase activity"/>
    <property type="evidence" value="ECO:0007669"/>
    <property type="project" value="UniProtKB-UniRule"/>
</dbReference>
<comment type="function">
    <text evidence="11">Plays a major role in protein secretion by helping the post-translocational extracellular folding of several secreted proteins.</text>
</comment>
<sequence length="294" mass="32929">MKKSSLVMAVASIMVISACSNDSEAGTDNSTVIVETSAGEVTEGELVEALKNEYGSHALQMLVMDKAIASEAENFDISEEDIDEQIEEFMDTVGVSSEEELYEMLQMQGINDKDMLRKNILTQLVLENRVGMVGEPTDEELQEEYDKGETVEARHILVEDEETALELIQELEDGADFAELAEENSQDPGSAVEGGNLGSFTRGSMTPPFEEVAFSLEEGEMSEPVKTSFGYHIIEVLDRTAFEDDFEEVKEQLLATFNQRKNEKMSEEQMTLMKELDIEVLDEQFEDAFNQYTE</sequence>
<dbReference type="InterPro" id="IPR023059">
    <property type="entry name" value="Foldase_PrsA"/>
</dbReference>
<evidence type="ECO:0000256" key="12">
    <source>
        <dbReference type="SAM" id="MobiDB-lite"/>
    </source>
</evidence>
<dbReference type="GO" id="GO:0005886">
    <property type="term" value="C:plasma membrane"/>
    <property type="evidence" value="ECO:0007669"/>
    <property type="project" value="UniProtKB-SubCell"/>
</dbReference>
<dbReference type="SUPFAM" id="SSF54534">
    <property type="entry name" value="FKBP-like"/>
    <property type="match status" value="1"/>
</dbReference>
<dbReference type="AlphaFoldDB" id="A0A9Q4FXW3"/>
<dbReference type="PROSITE" id="PS51257">
    <property type="entry name" value="PROKAR_LIPOPROTEIN"/>
    <property type="match status" value="1"/>
</dbReference>
<evidence type="ECO:0000256" key="5">
    <source>
        <dbReference type="ARBA" id="ARBA00022729"/>
    </source>
</evidence>
<evidence type="ECO:0000256" key="2">
    <source>
        <dbReference type="ARBA" id="ARBA00004193"/>
    </source>
</evidence>
<organism evidence="15 16">
    <name type="scientific">Salipaludibacillus agaradhaerens</name>
    <name type="common">Bacillus agaradhaerens</name>
    <dbReference type="NCBI Taxonomy" id="76935"/>
    <lineage>
        <taxon>Bacteria</taxon>
        <taxon>Bacillati</taxon>
        <taxon>Bacillota</taxon>
        <taxon>Bacilli</taxon>
        <taxon>Bacillales</taxon>
        <taxon>Bacillaceae</taxon>
    </lineage>
</organism>
<evidence type="ECO:0000313" key="15">
    <source>
        <dbReference type="EMBL" id="MCR6097020.1"/>
    </source>
</evidence>
<evidence type="ECO:0000256" key="3">
    <source>
        <dbReference type="ARBA" id="ARBA00006071"/>
    </source>
</evidence>